<evidence type="ECO:0000313" key="2">
    <source>
        <dbReference type="Proteomes" id="UP000198892"/>
    </source>
</evidence>
<dbReference type="EMBL" id="FOXD01000008">
    <property type="protein sequence ID" value="SFP67651.1"/>
    <property type="molecule type" value="Genomic_DNA"/>
</dbReference>
<sequence length="59" mass="6905">MVTFKPSAGMPNVIMNRCTRRFSLHNKENRPGDFHQSSGLLRFYPERVIPQGLQLRLYV</sequence>
<organism evidence="1 2">
    <name type="scientific">Salibacterium halotolerans</name>
    <dbReference type="NCBI Taxonomy" id="1884432"/>
    <lineage>
        <taxon>Bacteria</taxon>
        <taxon>Bacillati</taxon>
        <taxon>Bacillota</taxon>
        <taxon>Bacilli</taxon>
        <taxon>Bacillales</taxon>
        <taxon>Bacillaceae</taxon>
    </lineage>
</organism>
<proteinExistence type="predicted"/>
<name>A0A1I5SAB7_9BACI</name>
<keyword evidence="2" id="KW-1185">Reference proteome</keyword>
<evidence type="ECO:0000313" key="1">
    <source>
        <dbReference type="EMBL" id="SFP67651.1"/>
    </source>
</evidence>
<protein>
    <submittedName>
        <fullName evidence="1">Uncharacterized protein</fullName>
    </submittedName>
</protein>
<dbReference type="AlphaFoldDB" id="A0A1I5SAB7"/>
<accession>A0A1I5SAB7</accession>
<reference evidence="2" key="1">
    <citation type="submission" date="2016-10" db="EMBL/GenBank/DDBJ databases">
        <authorList>
            <person name="Varghese N."/>
            <person name="Submissions S."/>
        </authorList>
    </citation>
    <scope>NUCLEOTIDE SEQUENCE [LARGE SCALE GENOMIC DNA]</scope>
    <source>
        <strain evidence="2">S7</strain>
    </source>
</reference>
<gene>
    <name evidence="1" type="ORF">SAMN05518683_108110</name>
</gene>
<dbReference type="Proteomes" id="UP000198892">
    <property type="component" value="Unassembled WGS sequence"/>
</dbReference>